<dbReference type="Pfam" id="PF00381">
    <property type="entry name" value="PTS-HPr"/>
    <property type="match status" value="1"/>
</dbReference>
<dbReference type="RefSeq" id="WP_047879026.1">
    <property type="nucleotide sequence ID" value="NZ_LDOT01000013.1"/>
</dbReference>
<dbReference type="EMBL" id="LDOT01000013">
    <property type="protein sequence ID" value="KLV05540.1"/>
    <property type="molecule type" value="Genomic_DNA"/>
</dbReference>
<dbReference type="NCBIfam" id="TIGR01417">
    <property type="entry name" value="PTS_I_fam"/>
    <property type="match status" value="1"/>
</dbReference>
<dbReference type="InterPro" id="IPR036637">
    <property type="entry name" value="Phosphohistidine_dom_sf"/>
</dbReference>
<evidence type="ECO:0000256" key="12">
    <source>
        <dbReference type="ARBA" id="ARBA00022723"/>
    </source>
</evidence>
<reference evidence="17 18" key="1">
    <citation type="submission" date="2015-05" db="EMBL/GenBank/DDBJ databases">
        <title>Photobacterium galathea sp. nov.</title>
        <authorList>
            <person name="Machado H."/>
            <person name="Gram L."/>
        </authorList>
    </citation>
    <scope>NUCLEOTIDE SEQUENCE [LARGE SCALE GENOMIC DNA]</scope>
    <source>
        <strain evidence="17 18">CGMCC 1.12159</strain>
    </source>
</reference>
<feature type="domain" description="PTS EIIA type-2" evidence="15">
    <location>
        <begin position="679"/>
        <end position="824"/>
    </location>
</feature>
<evidence type="ECO:0000256" key="4">
    <source>
        <dbReference type="ARBA" id="ARBA00004496"/>
    </source>
</evidence>
<evidence type="ECO:0000313" key="18">
    <source>
        <dbReference type="Proteomes" id="UP000036097"/>
    </source>
</evidence>
<dbReference type="GO" id="GO:0046872">
    <property type="term" value="F:metal ion binding"/>
    <property type="evidence" value="ECO:0007669"/>
    <property type="project" value="UniProtKB-KW"/>
</dbReference>
<dbReference type="GO" id="GO:0009401">
    <property type="term" value="P:phosphoenolpyruvate-dependent sugar phosphotransferase system"/>
    <property type="evidence" value="ECO:0007669"/>
    <property type="project" value="UniProtKB-KW"/>
</dbReference>
<name>A0A0J1H108_9GAMM</name>
<dbReference type="PATRIC" id="fig|1195763.3.peg.2370"/>
<keyword evidence="9" id="KW-0762">Sugar transport</keyword>
<dbReference type="AlphaFoldDB" id="A0A0J1H108"/>
<dbReference type="InterPro" id="IPR008731">
    <property type="entry name" value="PTS_EIN"/>
</dbReference>
<dbReference type="NCBIfam" id="TIGR00848">
    <property type="entry name" value="fruA"/>
    <property type="match status" value="1"/>
</dbReference>
<dbReference type="Pfam" id="PF05524">
    <property type="entry name" value="PEP-utilisers_N"/>
    <property type="match status" value="1"/>
</dbReference>
<dbReference type="InterPro" id="IPR004715">
    <property type="entry name" value="PTS_IIA_fruc"/>
</dbReference>
<evidence type="ECO:0000256" key="2">
    <source>
        <dbReference type="ARBA" id="ARBA00001401"/>
    </source>
</evidence>
<dbReference type="SUPFAM" id="SSF47831">
    <property type="entry name" value="Enzyme I of the PEP:sugar phosphotransferase system HPr-binding (sub)domain"/>
    <property type="match status" value="1"/>
</dbReference>
<evidence type="ECO:0000256" key="6">
    <source>
        <dbReference type="ARBA" id="ARBA00022448"/>
    </source>
</evidence>
<accession>A0A0J1H108</accession>
<protein>
    <submittedName>
        <fullName evidence="17">PTS fructose transporter subunit IIA</fullName>
    </submittedName>
</protein>
<comment type="caution">
    <text evidence="17">The sequence shown here is derived from an EMBL/GenBank/DDBJ whole genome shotgun (WGS) entry which is preliminary data.</text>
</comment>
<dbReference type="GO" id="GO:0016020">
    <property type="term" value="C:membrane"/>
    <property type="evidence" value="ECO:0007669"/>
    <property type="project" value="InterPro"/>
</dbReference>
<dbReference type="InterPro" id="IPR015813">
    <property type="entry name" value="Pyrv/PenolPyrv_kinase-like_dom"/>
</dbReference>
<feature type="domain" description="HPr" evidence="16">
    <location>
        <begin position="1"/>
        <end position="91"/>
    </location>
</feature>
<dbReference type="SUPFAM" id="SSF52009">
    <property type="entry name" value="Phosphohistidine domain"/>
    <property type="match status" value="1"/>
</dbReference>
<dbReference type="InterPro" id="IPR002178">
    <property type="entry name" value="PTS_EIIA_type-2_dom"/>
</dbReference>
<evidence type="ECO:0000256" key="9">
    <source>
        <dbReference type="ARBA" id="ARBA00022597"/>
    </source>
</evidence>
<evidence type="ECO:0000259" key="16">
    <source>
        <dbReference type="PROSITE" id="PS51350"/>
    </source>
</evidence>
<evidence type="ECO:0000256" key="13">
    <source>
        <dbReference type="ARBA" id="ARBA00022777"/>
    </source>
</evidence>
<dbReference type="GO" id="GO:0016301">
    <property type="term" value="F:kinase activity"/>
    <property type="evidence" value="ECO:0007669"/>
    <property type="project" value="UniProtKB-KW"/>
</dbReference>
<dbReference type="CDD" id="cd00367">
    <property type="entry name" value="PTS-HPr_like"/>
    <property type="match status" value="1"/>
</dbReference>
<dbReference type="PROSITE" id="PS00742">
    <property type="entry name" value="PEP_ENZYMES_2"/>
    <property type="match status" value="1"/>
</dbReference>
<keyword evidence="12" id="KW-0479">Metal-binding</keyword>
<dbReference type="Gene3D" id="3.50.30.10">
    <property type="entry name" value="Phosphohistidine domain"/>
    <property type="match status" value="1"/>
</dbReference>
<dbReference type="PROSITE" id="PS51094">
    <property type="entry name" value="PTS_EIIA_TYPE_2"/>
    <property type="match status" value="1"/>
</dbReference>
<evidence type="ECO:0000256" key="8">
    <source>
        <dbReference type="ARBA" id="ARBA00022553"/>
    </source>
</evidence>
<dbReference type="CDD" id="cd00211">
    <property type="entry name" value="PTS_IIA_fru"/>
    <property type="match status" value="1"/>
</dbReference>
<dbReference type="InterPro" id="IPR036618">
    <property type="entry name" value="PtsI_HPr-bd_sf"/>
</dbReference>
<keyword evidence="13" id="KW-0418">Kinase</keyword>
<proteinExistence type="inferred from homology"/>
<keyword evidence="14" id="KW-0460">Magnesium</keyword>
<keyword evidence="18" id="KW-1185">Reference proteome</keyword>
<dbReference type="PROSITE" id="PS00369">
    <property type="entry name" value="PTS_HPR_HIS"/>
    <property type="match status" value="1"/>
</dbReference>
<dbReference type="Pfam" id="PF00391">
    <property type="entry name" value="PEP-utilizers"/>
    <property type="match status" value="1"/>
</dbReference>
<keyword evidence="10" id="KW-0808">Transferase</keyword>
<comment type="similarity">
    <text evidence="5">Belongs to the PEP-utilizing enzyme family.</text>
</comment>
<dbReference type="GO" id="GO:0005737">
    <property type="term" value="C:cytoplasm"/>
    <property type="evidence" value="ECO:0007669"/>
    <property type="project" value="UniProtKB-SubCell"/>
</dbReference>
<dbReference type="Gene3D" id="3.30.1340.10">
    <property type="entry name" value="HPr-like"/>
    <property type="match status" value="1"/>
</dbReference>
<evidence type="ECO:0000259" key="15">
    <source>
        <dbReference type="PROSITE" id="PS51094"/>
    </source>
</evidence>
<dbReference type="STRING" id="1195763.ABT56_11265"/>
<dbReference type="InterPro" id="IPR035895">
    <property type="entry name" value="HPr-like_sf"/>
</dbReference>
<dbReference type="Pfam" id="PF02896">
    <property type="entry name" value="PEP-utilizers_C"/>
    <property type="match status" value="1"/>
</dbReference>
<keyword evidence="11" id="KW-0598">Phosphotransferase system</keyword>
<evidence type="ECO:0000256" key="11">
    <source>
        <dbReference type="ARBA" id="ARBA00022683"/>
    </source>
</evidence>
<evidence type="ECO:0000256" key="3">
    <source>
        <dbReference type="ARBA" id="ARBA00001946"/>
    </source>
</evidence>
<evidence type="ECO:0000256" key="14">
    <source>
        <dbReference type="ARBA" id="ARBA00022842"/>
    </source>
</evidence>
<dbReference type="PANTHER" id="PTHR46244:SF4">
    <property type="entry name" value="MULTIPHOSPHORYL TRANSFER PROTEIN 1-RELATED"/>
    <property type="match status" value="1"/>
</dbReference>
<dbReference type="InterPro" id="IPR000121">
    <property type="entry name" value="PEP_util_C"/>
</dbReference>
<comment type="cofactor">
    <cofactor evidence="3">
        <name>Mg(2+)</name>
        <dbReference type="ChEBI" id="CHEBI:18420"/>
    </cofactor>
</comment>
<dbReference type="SUPFAM" id="SSF55594">
    <property type="entry name" value="HPr-like"/>
    <property type="match status" value="1"/>
</dbReference>
<keyword evidence="7" id="KW-0963">Cytoplasm</keyword>
<dbReference type="InterPro" id="IPR023151">
    <property type="entry name" value="PEP_util_CS"/>
</dbReference>
<dbReference type="Proteomes" id="UP000036097">
    <property type="component" value="Unassembled WGS sequence"/>
</dbReference>
<evidence type="ECO:0000256" key="5">
    <source>
        <dbReference type="ARBA" id="ARBA00007837"/>
    </source>
</evidence>
<keyword evidence="6" id="KW-0813">Transport</keyword>
<dbReference type="GO" id="GO:0008965">
    <property type="term" value="F:phosphoenolpyruvate-protein phosphotransferase activity"/>
    <property type="evidence" value="ECO:0007669"/>
    <property type="project" value="UniProtKB-EC"/>
</dbReference>
<keyword evidence="8" id="KW-0597">Phosphoprotein</keyword>
<dbReference type="InterPro" id="IPR016152">
    <property type="entry name" value="PTrfase/Anion_transptr"/>
</dbReference>
<dbReference type="InterPro" id="IPR050499">
    <property type="entry name" value="PEP-utilizing_PTS_enzyme"/>
</dbReference>
<evidence type="ECO:0000256" key="1">
    <source>
        <dbReference type="ARBA" id="ARBA00000683"/>
    </source>
</evidence>
<sequence>MKKEVAFICELPNGIHARPANHLETVCCQFDSDITLMNLRNGNSGSAKSVLSLVGTDTLFKDPCSLIIEGGDAELAQSMLETYLREEFPHCDAELVVMDESDIVLPQSLLRHNPVLLKAKRLSAGVAKGQLVRFSDMDLTLFAQAEASVCFEQATDQVRKQLADNAQTATGEEKAIIEAHLAILADEAFVGQIEGLVANGKTVAEAVLATVESICHTLLQSSSDYLKERVLDIKDIALQLLVAAHPYLEIETDFVLSQPSIVVASDLTPSQFLGLDRGMLQGLILTNAGATSHTVILARAFNIPAIAGIDLDTCAAYEGELAYIDGNLGVVAPAPTPAVAVYFERSLKLAQLGKERQHEFLAASGMTKDGKLVEVAANIACTVEAEPAFSLGAEGIGLFRTEMLFMDRASAPDEAEQFECYRQVLDAAGDKPVIIRSMDIGGDKPIDYLNLPAEHNPFLGYRAVRIYPQFVTLFRTQLRAVLRAAQHGHTKLMIPMIQSIEEIRWVKSQLALVKAELESENIGFGELELGIMVEIPAVAFMMDQFCREVDFFSIGSNDMTQYLLAVDRDNDNVAKLYNSLAPSFLRLLREVVVGAHEYGKWVGLCGELGANKKVLPLLVGAGLDELSMAAPSIVPAKALLSQLDSKQCEALFQQACDCATIAEVEALLDEFERSQEAKPLLATECVLLDCDFTSKEEAIQALVGNLGICGRTVRVNELEADIWAREEVFSTGLGNGFAIPHTKSDNIQHSSISIARLGKPVSWTADSDDSDVEFVIMLTLNKEQGDQHMRIFSGLARKLIHESFRNTLKEMTTESEMIAFLQSELSL</sequence>
<dbReference type="Gene3D" id="3.20.20.60">
    <property type="entry name" value="Phosphoenolpyruvate-binding domains"/>
    <property type="match status" value="1"/>
</dbReference>
<dbReference type="OrthoDB" id="9765468at2"/>
<dbReference type="GO" id="GO:0008982">
    <property type="term" value="F:protein-N(PI)-phosphohistidine-sugar phosphotransferase activity"/>
    <property type="evidence" value="ECO:0007669"/>
    <property type="project" value="InterPro"/>
</dbReference>
<comment type="catalytic activity">
    <reaction evidence="1">
        <text>L-histidyl-[protein] + phosphoenolpyruvate = N(pros)-phospho-L-histidyl-[protein] + pyruvate</text>
        <dbReference type="Rhea" id="RHEA:23880"/>
        <dbReference type="Rhea" id="RHEA-COMP:9745"/>
        <dbReference type="Rhea" id="RHEA-COMP:9746"/>
        <dbReference type="ChEBI" id="CHEBI:15361"/>
        <dbReference type="ChEBI" id="CHEBI:29979"/>
        <dbReference type="ChEBI" id="CHEBI:58702"/>
        <dbReference type="ChEBI" id="CHEBI:64837"/>
        <dbReference type="EC" id="2.7.3.9"/>
    </reaction>
</comment>
<dbReference type="InterPro" id="IPR040442">
    <property type="entry name" value="Pyrv_kinase-like_dom_sf"/>
</dbReference>
<dbReference type="InterPro" id="IPR000032">
    <property type="entry name" value="HPr-like"/>
</dbReference>
<dbReference type="PROSITE" id="PS51350">
    <property type="entry name" value="PTS_HPR_DOM"/>
    <property type="match status" value="1"/>
</dbReference>
<dbReference type="Gene3D" id="1.10.274.10">
    <property type="entry name" value="PtsI, HPr-binding domain"/>
    <property type="match status" value="1"/>
</dbReference>
<dbReference type="InterPro" id="IPR001020">
    <property type="entry name" value="PTS_HPr_His_P_site"/>
</dbReference>
<dbReference type="PANTHER" id="PTHR46244">
    <property type="entry name" value="PHOSPHOENOLPYRUVATE-PROTEIN PHOSPHOTRANSFERASE"/>
    <property type="match status" value="1"/>
</dbReference>
<evidence type="ECO:0000256" key="10">
    <source>
        <dbReference type="ARBA" id="ARBA00022679"/>
    </source>
</evidence>
<dbReference type="PRINTS" id="PR01736">
    <property type="entry name" value="PHPHTRNFRASE"/>
</dbReference>
<organism evidence="17 18">
    <name type="scientific">Photobacterium aquae</name>
    <dbReference type="NCBI Taxonomy" id="1195763"/>
    <lineage>
        <taxon>Bacteria</taxon>
        <taxon>Pseudomonadati</taxon>
        <taxon>Pseudomonadota</taxon>
        <taxon>Gammaproteobacteria</taxon>
        <taxon>Vibrionales</taxon>
        <taxon>Vibrionaceae</taxon>
        <taxon>Photobacterium</taxon>
    </lineage>
</organism>
<comment type="catalytic activity">
    <reaction evidence="2">
        <text>D-fructose(out) + N(pros)-phospho-L-histidyl-[protein] = D-fructose 1-phosphate(in) + L-histidyl-[protein]</text>
        <dbReference type="Rhea" id="RHEA:49252"/>
        <dbReference type="Rhea" id="RHEA-COMP:9745"/>
        <dbReference type="Rhea" id="RHEA-COMP:9746"/>
        <dbReference type="ChEBI" id="CHEBI:29979"/>
        <dbReference type="ChEBI" id="CHEBI:37721"/>
        <dbReference type="ChEBI" id="CHEBI:58674"/>
        <dbReference type="ChEBI" id="CHEBI:64837"/>
        <dbReference type="EC" id="2.7.1.202"/>
    </reaction>
</comment>
<dbReference type="SUPFAM" id="SSF51621">
    <property type="entry name" value="Phosphoenolpyruvate/pyruvate domain"/>
    <property type="match status" value="1"/>
</dbReference>
<dbReference type="Pfam" id="PF00359">
    <property type="entry name" value="PTS_EIIA_2"/>
    <property type="match status" value="1"/>
</dbReference>
<dbReference type="InterPro" id="IPR006318">
    <property type="entry name" value="PTS_EI-like"/>
</dbReference>
<evidence type="ECO:0000256" key="7">
    <source>
        <dbReference type="ARBA" id="ARBA00022490"/>
    </source>
</evidence>
<dbReference type="SUPFAM" id="SSF55804">
    <property type="entry name" value="Phoshotransferase/anion transport protein"/>
    <property type="match status" value="1"/>
</dbReference>
<dbReference type="InterPro" id="IPR008279">
    <property type="entry name" value="PEP-util_enz_mobile_dom"/>
</dbReference>
<gene>
    <name evidence="17" type="ORF">ABT56_11265</name>
</gene>
<evidence type="ECO:0000313" key="17">
    <source>
        <dbReference type="EMBL" id="KLV05540.1"/>
    </source>
</evidence>
<dbReference type="Gene3D" id="3.40.930.10">
    <property type="entry name" value="Mannitol-specific EII, Chain A"/>
    <property type="match status" value="1"/>
</dbReference>
<comment type="subcellular location">
    <subcellularLocation>
        <location evidence="4">Cytoplasm</location>
    </subcellularLocation>
</comment>